<organism evidence="3 4">
    <name type="scientific">Lasius niger</name>
    <name type="common">Black garden ant</name>
    <dbReference type="NCBI Taxonomy" id="67767"/>
    <lineage>
        <taxon>Eukaryota</taxon>
        <taxon>Metazoa</taxon>
        <taxon>Ecdysozoa</taxon>
        <taxon>Arthropoda</taxon>
        <taxon>Hexapoda</taxon>
        <taxon>Insecta</taxon>
        <taxon>Pterygota</taxon>
        <taxon>Neoptera</taxon>
        <taxon>Endopterygota</taxon>
        <taxon>Hymenoptera</taxon>
        <taxon>Apocrita</taxon>
        <taxon>Aculeata</taxon>
        <taxon>Formicoidea</taxon>
        <taxon>Formicidae</taxon>
        <taxon>Formicinae</taxon>
        <taxon>Lasius</taxon>
        <taxon>Lasius</taxon>
    </lineage>
</organism>
<dbReference type="EMBL" id="LBMM01001995">
    <property type="protein sequence ID" value="KMQ95426.1"/>
    <property type="molecule type" value="Genomic_DNA"/>
</dbReference>
<feature type="compositionally biased region" description="Basic and acidic residues" evidence="2">
    <location>
        <begin position="417"/>
        <end position="426"/>
    </location>
</feature>
<evidence type="ECO:0000256" key="1">
    <source>
        <dbReference type="ARBA" id="ARBA00023054"/>
    </source>
</evidence>
<comment type="caution">
    <text evidence="3">The sequence shown here is derived from an EMBL/GenBank/DDBJ whole genome shotgun (WGS) entry which is preliminary data.</text>
</comment>
<protein>
    <submittedName>
        <fullName evidence="3">Uv radiation resistance-associated protein</fullName>
    </submittedName>
</protein>
<dbReference type="STRING" id="67767.A0A0J7KYJ9"/>
<dbReference type="OrthoDB" id="72772at2759"/>
<feature type="region of interest" description="Disordered" evidence="2">
    <location>
        <begin position="383"/>
        <end position="434"/>
    </location>
</feature>
<dbReference type="PANTHER" id="PTHR15157:SF5">
    <property type="entry name" value="UV RADIATION RESISTANCE-ASSOCIATED GENE PROTEIN"/>
    <property type="match status" value="1"/>
</dbReference>
<dbReference type="Proteomes" id="UP000036403">
    <property type="component" value="Unassembled WGS sequence"/>
</dbReference>
<feature type="region of interest" description="Disordered" evidence="2">
    <location>
        <begin position="224"/>
        <end position="254"/>
    </location>
</feature>
<accession>A0A0J7KYJ9</accession>
<dbReference type="GO" id="GO:0035493">
    <property type="term" value="P:SNARE complex assembly"/>
    <property type="evidence" value="ECO:0007669"/>
    <property type="project" value="TreeGrafter"/>
</dbReference>
<dbReference type="PANTHER" id="PTHR15157">
    <property type="entry name" value="UV RADIATION RESISTANCE-ASSOCIATED GENE PROTEIN"/>
    <property type="match status" value="1"/>
</dbReference>
<name>A0A0J7KYJ9_LASNI</name>
<dbReference type="GO" id="GO:0000323">
    <property type="term" value="C:lytic vacuole"/>
    <property type="evidence" value="ECO:0007669"/>
    <property type="project" value="TreeGrafter"/>
</dbReference>
<reference evidence="3 4" key="1">
    <citation type="submission" date="2015-04" db="EMBL/GenBank/DDBJ databases">
        <title>Lasius niger genome sequencing.</title>
        <authorList>
            <person name="Konorov E.A."/>
            <person name="Nikitin M.A."/>
            <person name="Kirill M.V."/>
            <person name="Chang P."/>
        </authorList>
    </citation>
    <scope>NUCLEOTIDE SEQUENCE [LARGE SCALE GENOMIC DNA]</scope>
    <source>
        <tissue evidence="3">Whole</tissue>
    </source>
</reference>
<proteinExistence type="predicted"/>
<keyword evidence="4" id="KW-1185">Reference proteome</keyword>
<feature type="region of interest" description="Disordered" evidence="2">
    <location>
        <begin position="282"/>
        <end position="302"/>
    </location>
</feature>
<evidence type="ECO:0000256" key="2">
    <source>
        <dbReference type="SAM" id="MobiDB-lite"/>
    </source>
</evidence>
<evidence type="ECO:0000313" key="4">
    <source>
        <dbReference type="Proteomes" id="UP000036403"/>
    </source>
</evidence>
<sequence length="629" mass="70371">MSSPLYTSEAIDNANPRWSSLEVPTLHATGYSTASEIILRIWRRSMPGDNTADVTLFTWGISFTGLIYIGPKLPTNLETILKENSLIFHFQGGYFTPAYCFVTSPDLKRYLYMNINTSEVKSSYTVNKLSSLRSKMQALKQQTESVQALRDSIGKFRINDVYLPDSEELELSNDTQVAVALGFVAHTTQMIANFLNVPTRYPIIHYGSRSKVIDHIIESLPDNDRHFDDSKRTFSTSSLDTEGGNGKQNPPLTPPLQKIIFEKCHRSSRSMSQLKNIKSTLGSSLDQGLDKPVQSPALGNQSKRICKSEESAIDNKTLVLAKDRSSNSSNETLNSAILNNIDNISLKDKDNFVEISNKVVIESNIEIMIPTSVSKARNVADSLESSSVSARDRSSNSISSCEMALSSSQNDVDDSSNDNHARREGNDDNVFSVDDSLRSVKDAIDNVLRNGEHAKGYNSKNDVSQNYDTSSSTIMSEQSIQSSLTETAIYSREGFAKSCLSLDDVCTYEESKQKQRTNSICSYPEEYTRDAALQQKRNFESTEDRPNYPQHVEKWPQNVVKNEPMVDARSILNTSKSDCYSYDEVKTQCDIQASSEYMDIIRRSSENVCARTEALANKKTSFKVMKPRL</sequence>
<dbReference type="GO" id="GO:0000149">
    <property type="term" value="F:SNARE binding"/>
    <property type="evidence" value="ECO:0007669"/>
    <property type="project" value="TreeGrafter"/>
</dbReference>
<dbReference type="AlphaFoldDB" id="A0A0J7KYJ9"/>
<feature type="compositionally biased region" description="Low complexity" evidence="2">
    <location>
        <begin position="383"/>
        <end position="410"/>
    </location>
</feature>
<keyword evidence="1" id="KW-0175">Coiled coil</keyword>
<dbReference type="PaxDb" id="67767-A0A0J7KYJ9"/>
<evidence type="ECO:0000313" key="3">
    <source>
        <dbReference type="EMBL" id="KMQ95426.1"/>
    </source>
</evidence>
<dbReference type="GO" id="GO:0005768">
    <property type="term" value="C:endosome"/>
    <property type="evidence" value="ECO:0007669"/>
    <property type="project" value="TreeGrafter"/>
</dbReference>
<gene>
    <name evidence="3" type="ORF">RF55_4363</name>
</gene>